<sequence>MGVSAPPLRRHQREALDALAQAWGSGRRRAWVALPPGAGKTRVGLETVAARLADDPATRAVVLGPNTAIQGQWVAQARAAGLDVGTDRALEHPVTALTYQAVATFDPDVEGDDADTDDGGGTALVDRLHPNGRALVERLREAGPLLLVLDECHHLLEVWGRLLAELLEQVPEATVLGLTATPPGTLTRDQAALVAELFGAPVFAASIPAVVREGDLAPYVELAWLTSPTAAEEEWLGAQAERFQELVTALLAPDFGSVPLLAWLDARFVTAATPWLSLLREEPQLCRAVLRLHHAGLIALPPGARPGEEHRTAPTAEDWVALVDDWLTRRVARSDLPEDERVLEAVRRALPSVGYRWTRAGVRRGRSPVDRVLARSESKTTAVVELCDHEHLALGERLRMLVLCDHERAGATLPADLTGVLDQQAGSAVAVLAALVASPDTARLGPLLVTGSTVAGSSETVAALRDWLPDRDLAAALVLEPLEGATGLVRLAGPWSSRRWVALVTGFFSEGRCRVLVGTRALLGEGWDAPRVTGVVDATTATTSTAVVQTRGRALRLDPAWPDKVAVNFSLVCVSDRHPAGGQDWERLVRKHAGFLGLDLDGQVVDGVAHLDPAFSPFAPPPVAELGAANARAVVRSQQRDEIREQWRIGSAYDDTTLTALRIRPRATGRLGSGAGPAPVVLRPTLTEVRGIERDTRLAARAGVARVVAPLVGVAAGLALAGAGGALLLLGAVVALLGVLLGVGAARSRTRARTAYGTEVLRAAAEPPSVHRIAAAVADALRASGLTAVGAEAVEVVLDHEGEYRCVLRGTDAEAATFATALDEAVGPIGLPRYVLPRHVVLPATAAALDPGVVRSAAEGRLAPDGVVWHAVPSVLGTRAERARAYAAAWDHWVGGGAPVFTGSPEGTGVLAAQQGSDPFAASTVMRRQWT</sequence>
<dbReference type="Proteomes" id="UP000473325">
    <property type="component" value="Unassembled WGS sequence"/>
</dbReference>
<reference evidence="3 4" key="1">
    <citation type="submission" date="2019-12" db="EMBL/GenBank/DDBJ databases">
        <authorList>
            <person name="Kun Z."/>
        </authorList>
    </citation>
    <scope>NUCLEOTIDE SEQUENCE [LARGE SCALE GENOMIC DNA]</scope>
    <source>
        <strain evidence="3 4">YIM 123512</strain>
    </source>
</reference>
<dbReference type="InterPro" id="IPR050742">
    <property type="entry name" value="Helicase_Restrict-Modif_Enz"/>
</dbReference>
<name>A0A6L7EWE0_9ACTN</name>
<dbReference type="InterPro" id="IPR014001">
    <property type="entry name" value="Helicase_ATP-bd"/>
</dbReference>
<dbReference type="SUPFAM" id="SSF52540">
    <property type="entry name" value="P-loop containing nucleoside triphosphate hydrolases"/>
    <property type="match status" value="2"/>
</dbReference>
<keyword evidence="4" id="KW-1185">Reference proteome</keyword>
<dbReference type="Gene3D" id="3.40.50.300">
    <property type="entry name" value="P-loop containing nucleotide triphosphate hydrolases"/>
    <property type="match status" value="2"/>
</dbReference>
<feature type="transmembrane region" description="Helical" evidence="1">
    <location>
        <begin position="726"/>
        <end position="746"/>
    </location>
</feature>
<comment type="caution">
    <text evidence="3">The sequence shown here is derived from an EMBL/GenBank/DDBJ whole genome shotgun (WGS) entry which is preliminary data.</text>
</comment>
<dbReference type="GO" id="GO:0004386">
    <property type="term" value="F:helicase activity"/>
    <property type="evidence" value="ECO:0007669"/>
    <property type="project" value="UniProtKB-KW"/>
</dbReference>
<dbReference type="AlphaFoldDB" id="A0A6L7EWE0"/>
<evidence type="ECO:0000256" key="1">
    <source>
        <dbReference type="SAM" id="Phobius"/>
    </source>
</evidence>
<dbReference type="PANTHER" id="PTHR47396:SF1">
    <property type="entry name" value="ATP-DEPENDENT HELICASE IRC3-RELATED"/>
    <property type="match status" value="1"/>
</dbReference>
<keyword evidence="3" id="KW-0347">Helicase</keyword>
<dbReference type="GO" id="GO:0016787">
    <property type="term" value="F:hydrolase activity"/>
    <property type="evidence" value="ECO:0007669"/>
    <property type="project" value="InterPro"/>
</dbReference>
<dbReference type="CDD" id="cd18785">
    <property type="entry name" value="SF2_C"/>
    <property type="match status" value="1"/>
</dbReference>
<keyword evidence="3" id="KW-0547">Nucleotide-binding</keyword>
<accession>A0A6L7EWE0</accession>
<evidence type="ECO:0000313" key="3">
    <source>
        <dbReference type="EMBL" id="MXG88505.1"/>
    </source>
</evidence>
<dbReference type="EMBL" id="WUEK01000002">
    <property type="protein sequence ID" value="MXG88505.1"/>
    <property type="molecule type" value="Genomic_DNA"/>
</dbReference>
<proteinExistence type="predicted"/>
<feature type="domain" description="Helicase ATP-binding" evidence="2">
    <location>
        <begin position="32"/>
        <end position="200"/>
    </location>
</feature>
<dbReference type="InterPro" id="IPR027417">
    <property type="entry name" value="P-loop_NTPase"/>
</dbReference>
<dbReference type="GO" id="GO:0005829">
    <property type="term" value="C:cytosol"/>
    <property type="evidence" value="ECO:0007669"/>
    <property type="project" value="TreeGrafter"/>
</dbReference>
<keyword evidence="1" id="KW-0472">Membrane</keyword>
<dbReference type="PROSITE" id="PS51192">
    <property type="entry name" value="HELICASE_ATP_BIND_1"/>
    <property type="match status" value="1"/>
</dbReference>
<dbReference type="SMART" id="SM00487">
    <property type="entry name" value="DEXDc"/>
    <property type="match status" value="1"/>
</dbReference>
<dbReference type="PANTHER" id="PTHR47396">
    <property type="entry name" value="TYPE I RESTRICTION ENZYME ECOKI R PROTEIN"/>
    <property type="match status" value="1"/>
</dbReference>
<dbReference type="GO" id="GO:0005524">
    <property type="term" value="F:ATP binding"/>
    <property type="evidence" value="ECO:0007669"/>
    <property type="project" value="InterPro"/>
</dbReference>
<dbReference type="Pfam" id="PF04851">
    <property type="entry name" value="ResIII"/>
    <property type="match status" value="1"/>
</dbReference>
<keyword evidence="3" id="KW-0067">ATP-binding</keyword>
<organism evidence="3 4">
    <name type="scientific">Nocardioides flavescens</name>
    <dbReference type="NCBI Taxonomy" id="2691959"/>
    <lineage>
        <taxon>Bacteria</taxon>
        <taxon>Bacillati</taxon>
        <taxon>Actinomycetota</taxon>
        <taxon>Actinomycetes</taxon>
        <taxon>Propionibacteriales</taxon>
        <taxon>Nocardioidaceae</taxon>
        <taxon>Nocardioides</taxon>
    </lineage>
</organism>
<gene>
    <name evidence="3" type="ORF">GRQ65_02970</name>
</gene>
<keyword evidence="1" id="KW-1133">Transmembrane helix</keyword>
<evidence type="ECO:0000259" key="2">
    <source>
        <dbReference type="PROSITE" id="PS51192"/>
    </source>
</evidence>
<keyword evidence="1" id="KW-0812">Transmembrane</keyword>
<evidence type="ECO:0000313" key="4">
    <source>
        <dbReference type="Proteomes" id="UP000473325"/>
    </source>
</evidence>
<dbReference type="InterPro" id="IPR006935">
    <property type="entry name" value="Helicase/UvrB_N"/>
</dbReference>
<dbReference type="GO" id="GO:0003677">
    <property type="term" value="F:DNA binding"/>
    <property type="evidence" value="ECO:0007669"/>
    <property type="project" value="InterPro"/>
</dbReference>
<keyword evidence="3" id="KW-0378">Hydrolase</keyword>
<protein>
    <submittedName>
        <fullName evidence="3">DEAD/DEAH box helicase</fullName>
    </submittedName>
</protein>